<keyword evidence="3" id="KW-1185">Reference proteome</keyword>
<name>A0ABS9X5I8_9GAMM</name>
<evidence type="ECO:0000313" key="3">
    <source>
        <dbReference type="Proteomes" id="UP001139646"/>
    </source>
</evidence>
<feature type="signal peptide" evidence="1">
    <location>
        <begin position="1"/>
        <end position="24"/>
    </location>
</feature>
<gene>
    <name evidence="2" type="ORF">L3081_18650</name>
</gene>
<evidence type="ECO:0000256" key="1">
    <source>
        <dbReference type="SAM" id="SignalP"/>
    </source>
</evidence>
<feature type="chain" id="PRO_5046780369" evidence="1">
    <location>
        <begin position="25"/>
        <end position="177"/>
    </location>
</feature>
<dbReference type="Proteomes" id="UP001139646">
    <property type="component" value="Unassembled WGS sequence"/>
</dbReference>
<keyword evidence="1" id="KW-0732">Signal</keyword>
<accession>A0ABS9X5I8</accession>
<evidence type="ECO:0000313" key="2">
    <source>
        <dbReference type="EMBL" id="MCI2285042.1"/>
    </source>
</evidence>
<comment type="caution">
    <text evidence="2">The sequence shown here is derived from an EMBL/GenBank/DDBJ whole genome shotgun (WGS) entry which is preliminary data.</text>
</comment>
<organism evidence="2 3">
    <name type="scientific">Colwellia maritima</name>
    <dbReference type="NCBI Taxonomy" id="2912588"/>
    <lineage>
        <taxon>Bacteria</taxon>
        <taxon>Pseudomonadati</taxon>
        <taxon>Pseudomonadota</taxon>
        <taxon>Gammaproteobacteria</taxon>
        <taxon>Alteromonadales</taxon>
        <taxon>Colwelliaceae</taxon>
        <taxon>Colwellia</taxon>
    </lineage>
</organism>
<proteinExistence type="predicted"/>
<dbReference type="RefSeq" id="WP_242287687.1">
    <property type="nucleotide sequence ID" value="NZ_JAKKSL010000004.1"/>
</dbReference>
<reference evidence="2" key="1">
    <citation type="submission" date="2022-01" db="EMBL/GenBank/DDBJ databases">
        <title>Colwellia maritima, isolated from seawater.</title>
        <authorList>
            <person name="Kristyanto S."/>
            <person name="Jung J."/>
            <person name="Jeon C.O."/>
        </authorList>
    </citation>
    <scope>NUCLEOTIDE SEQUENCE</scope>
    <source>
        <strain evidence="2">MSW7</strain>
    </source>
</reference>
<protein>
    <submittedName>
        <fullName evidence="2">Uncharacterized protein</fullName>
    </submittedName>
</protein>
<sequence length="177" mass="19381">MNKFFLQCFLITLLICITSCKSNDANTILIPFPSEILAKAPIEGTDGKYVLPYTSDGVLTEWVEIAIDANIGEDLGGLVGSLLGRQLVGNVPFIGSTLGQNVGENIGRATAINAIGGIEVLKESSDLSFDSLEDMSRYLYKNHFSHPYYLPAIKATMVFYPELKGIYNEAIINAPRW</sequence>
<dbReference type="EMBL" id="JAKKSL010000004">
    <property type="protein sequence ID" value="MCI2285042.1"/>
    <property type="molecule type" value="Genomic_DNA"/>
</dbReference>